<dbReference type="CDD" id="cd06131">
    <property type="entry name" value="DNA_pol_III_epsilon_Ecoli_like"/>
    <property type="match status" value="1"/>
</dbReference>
<feature type="binding site" evidence="18">
    <location>
        <position position="156"/>
    </location>
    <ligand>
        <name>substrate</name>
    </ligand>
</feature>
<dbReference type="SUPFAM" id="SSF53098">
    <property type="entry name" value="Ribonuclease H-like"/>
    <property type="match status" value="1"/>
</dbReference>
<evidence type="ECO:0000256" key="12">
    <source>
        <dbReference type="ARBA" id="ARBA00022932"/>
    </source>
</evidence>
<sequence length="241" mass="26445">MLREIVLDTETTGTDHAKGDRIVEIGCVELLNHIPTGKTYHVYINPECPVHPGAFAVHGLSDEFLADKPVFAAIADEFYDFIRDGRLVIHNAPFDIGFINAEFARTGHPQLSLPDVVDTLIMARRKHPGAANNLDALCSRYGIDNSKRTKHGALLDSEILAEVYIELIGGRQVGFDLSAQPVKSGAMAMRGDANARREAKPRPMISRLTDEERAAHAAFIEQLGATSLWREYLGEASPEAS</sequence>
<comment type="cofactor">
    <cofactor evidence="1 20">
        <name>Mn(2+)</name>
        <dbReference type="ChEBI" id="CHEBI:29035"/>
    </cofactor>
</comment>
<dbReference type="SMART" id="SM00479">
    <property type="entry name" value="EXOIII"/>
    <property type="match status" value="1"/>
</dbReference>
<dbReference type="InterPro" id="IPR006309">
    <property type="entry name" value="DnaQ_proteo"/>
</dbReference>
<evidence type="ECO:0000256" key="1">
    <source>
        <dbReference type="ARBA" id="ARBA00001936"/>
    </source>
</evidence>
<accession>A0A1G5FYU0</accession>
<dbReference type="OrthoDB" id="9804290at2"/>
<dbReference type="AlphaFoldDB" id="A0A1G5FYU0"/>
<feature type="active site" description="Proton acceptor" evidence="17">
    <location>
        <position position="151"/>
    </location>
</feature>
<feature type="binding site" evidence="18">
    <location>
        <position position="58"/>
    </location>
    <ligand>
        <name>substrate</name>
    </ligand>
</feature>
<keyword evidence="23" id="KW-1185">Reference proteome</keyword>
<dbReference type="EMBL" id="FMVJ01000004">
    <property type="protein sequence ID" value="SCY44443.1"/>
    <property type="molecule type" value="Genomic_DNA"/>
</dbReference>
<dbReference type="NCBIfam" id="NF004316">
    <property type="entry name" value="PRK05711.1"/>
    <property type="match status" value="1"/>
</dbReference>
<organism evidence="22 23">
    <name type="scientific">Microvirga guangxiensis</name>
    <dbReference type="NCBI Taxonomy" id="549386"/>
    <lineage>
        <taxon>Bacteria</taxon>
        <taxon>Pseudomonadati</taxon>
        <taxon>Pseudomonadota</taxon>
        <taxon>Alphaproteobacteria</taxon>
        <taxon>Hyphomicrobiales</taxon>
        <taxon>Methylobacteriaceae</taxon>
        <taxon>Microvirga</taxon>
    </lineage>
</organism>
<evidence type="ECO:0000256" key="6">
    <source>
        <dbReference type="ARBA" id="ARBA00022705"/>
    </source>
</evidence>
<dbReference type="InterPro" id="IPR012337">
    <property type="entry name" value="RNaseH-like_sf"/>
</dbReference>
<dbReference type="RefSeq" id="WP_091132261.1">
    <property type="nucleotide sequence ID" value="NZ_FMVJ01000004.1"/>
</dbReference>
<comment type="subunit">
    <text evidence="15 20">DNA polymerase III contains a core (composed of alpha, epsilon and theta chains) that associates with a tau subunit. This core dimerizes to form the POLIII' complex. PolIII' associates with the gamma complex (composed of gamma, delta, delta', psi and chi chains) and with the beta chain to form the complete DNA polymerase III complex.</text>
</comment>
<dbReference type="GO" id="GO:0046872">
    <property type="term" value="F:metal ion binding"/>
    <property type="evidence" value="ECO:0007669"/>
    <property type="project" value="UniProtKB-KW"/>
</dbReference>
<evidence type="ECO:0000256" key="11">
    <source>
        <dbReference type="ARBA" id="ARBA00022842"/>
    </source>
</evidence>
<evidence type="ECO:0000256" key="8">
    <source>
        <dbReference type="ARBA" id="ARBA00022723"/>
    </source>
</evidence>
<dbReference type="Proteomes" id="UP000199569">
    <property type="component" value="Unassembled WGS sequence"/>
</dbReference>
<keyword evidence="5 20" id="KW-0548">Nucleotidyltransferase</keyword>
<dbReference type="GO" id="GO:0008408">
    <property type="term" value="F:3'-5' exonuclease activity"/>
    <property type="evidence" value="ECO:0007669"/>
    <property type="project" value="TreeGrafter"/>
</dbReference>
<dbReference type="PANTHER" id="PTHR30231:SF41">
    <property type="entry name" value="DNA POLYMERASE III SUBUNIT EPSILON"/>
    <property type="match status" value="1"/>
</dbReference>
<dbReference type="InterPro" id="IPR013520">
    <property type="entry name" value="Ribonucl_H"/>
</dbReference>
<protein>
    <recommendedName>
        <fullName evidence="3 20">DNA polymerase III subunit epsilon</fullName>
        <ecNumber evidence="2 20">2.7.7.7</ecNumber>
    </recommendedName>
</protein>
<name>A0A1G5FYU0_9HYPH</name>
<dbReference type="GO" id="GO:0003887">
    <property type="term" value="F:DNA-directed DNA polymerase activity"/>
    <property type="evidence" value="ECO:0007669"/>
    <property type="project" value="UniProtKB-KW"/>
</dbReference>
<proteinExistence type="predicted"/>
<feature type="binding site" evidence="19">
    <location>
        <position position="156"/>
    </location>
    <ligand>
        <name>a divalent metal cation</name>
        <dbReference type="ChEBI" id="CHEBI:60240"/>
        <label>1</label>
        <note>catalytic</note>
    </ligand>
</feature>
<evidence type="ECO:0000256" key="9">
    <source>
        <dbReference type="ARBA" id="ARBA00022801"/>
    </source>
</evidence>
<keyword evidence="11 19" id="KW-0460">Magnesium</keyword>
<dbReference type="STRING" id="549386.SAMN02927923_01317"/>
<evidence type="ECO:0000256" key="5">
    <source>
        <dbReference type="ARBA" id="ARBA00022695"/>
    </source>
</evidence>
<dbReference type="Gene3D" id="3.30.420.10">
    <property type="entry name" value="Ribonuclease H-like superfamily/Ribonuclease H"/>
    <property type="match status" value="1"/>
</dbReference>
<keyword evidence="13 19" id="KW-0464">Manganese</keyword>
<dbReference type="NCBIfam" id="TIGR01406">
    <property type="entry name" value="dnaQ_proteo"/>
    <property type="match status" value="1"/>
</dbReference>
<evidence type="ECO:0000256" key="19">
    <source>
        <dbReference type="PIRSR" id="PIRSR606309-3"/>
    </source>
</evidence>
<evidence type="ECO:0000256" key="15">
    <source>
        <dbReference type="ARBA" id="ARBA00026073"/>
    </source>
</evidence>
<comment type="catalytic activity">
    <reaction evidence="16 20">
        <text>DNA(n) + a 2'-deoxyribonucleoside 5'-triphosphate = DNA(n+1) + diphosphate</text>
        <dbReference type="Rhea" id="RHEA:22508"/>
        <dbReference type="Rhea" id="RHEA-COMP:17339"/>
        <dbReference type="Rhea" id="RHEA-COMP:17340"/>
        <dbReference type="ChEBI" id="CHEBI:33019"/>
        <dbReference type="ChEBI" id="CHEBI:61560"/>
        <dbReference type="ChEBI" id="CHEBI:173112"/>
        <dbReference type="EC" id="2.7.7.7"/>
    </reaction>
</comment>
<evidence type="ECO:0000256" key="3">
    <source>
        <dbReference type="ARBA" id="ARBA00020352"/>
    </source>
</evidence>
<evidence type="ECO:0000256" key="17">
    <source>
        <dbReference type="PIRSR" id="PIRSR606309-1"/>
    </source>
</evidence>
<dbReference type="FunFam" id="3.30.420.10:FF:000012">
    <property type="entry name" value="DNA polymerase III subunit epsilon"/>
    <property type="match status" value="1"/>
</dbReference>
<evidence type="ECO:0000256" key="14">
    <source>
        <dbReference type="ARBA" id="ARBA00025483"/>
    </source>
</evidence>
<dbReference type="PANTHER" id="PTHR30231">
    <property type="entry name" value="DNA POLYMERASE III SUBUNIT EPSILON"/>
    <property type="match status" value="1"/>
</dbReference>
<dbReference type="GO" id="GO:0045004">
    <property type="term" value="P:DNA replication proofreading"/>
    <property type="evidence" value="ECO:0007669"/>
    <property type="project" value="TreeGrafter"/>
</dbReference>
<evidence type="ECO:0000259" key="21">
    <source>
        <dbReference type="SMART" id="SM00479"/>
    </source>
</evidence>
<comment type="function">
    <text evidence="14 20">DNA polymerase III is a complex, multichain enzyme responsible for most of the replicative synthesis in bacteria. The epsilon subunit contain the editing function and is a proofreading 3'-5' exonuclease.</text>
</comment>
<keyword evidence="9 20" id="KW-0378">Hydrolase</keyword>
<evidence type="ECO:0000256" key="18">
    <source>
        <dbReference type="PIRSR" id="PIRSR606309-2"/>
    </source>
</evidence>
<dbReference type="Pfam" id="PF00929">
    <property type="entry name" value="RNase_T"/>
    <property type="match status" value="1"/>
</dbReference>
<dbReference type="GO" id="GO:0005829">
    <property type="term" value="C:cytosol"/>
    <property type="evidence" value="ECO:0007669"/>
    <property type="project" value="TreeGrafter"/>
</dbReference>
<evidence type="ECO:0000256" key="7">
    <source>
        <dbReference type="ARBA" id="ARBA00022722"/>
    </source>
</evidence>
<feature type="binding site" evidence="18">
    <location>
        <position position="8"/>
    </location>
    <ligand>
        <name>substrate</name>
    </ligand>
</feature>
<dbReference type="NCBIfam" id="TIGR00573">
    <property type="entry name" value="dnaq"/>
    <property type="match status" value="1"/>
</dbReference>
<feature type="binding site" evidence="19">
    <location>
        <position position="8"/>
    </location>
    <ligand>
        <name>a divalent metal cation</name>
        <dbReference type="ChEBI" id="CHEBI:60240"/>
        <label>1</label>
        <note>catalytic</note>
    </ligand>
</feature>
<dbReference type="InterPro" id="IPR036397">
    <property type="entry name" value="RNaseH_sf"/>
</dbReference>
<keyword evidence="8 19" id="KW-0479">Metal-binding</keyword>
<keyword evidence="6 20" id="KW-0235">DNA replication</keyword>
<feature type="binding site" evidence="18">
    <location>
        <position position="10"/>
    </location>
    <ligand>
        <name>substrate</name>
    </ligand>
</feature>
<reference evidence="22 23" key="1">
    <citation type="submission" date="2016-10" db="EMBL/GenBank/DDBJ databases">
        <authorList>
            <person name="de Groot N.N."/>
        </authorList>
    </citation>
    <scope>NUCLEOTIDE SEQUENCE [LARGE SCALE GENOMIC DNA]</scope>
    <source>
        <strain evidence="22 23">CGMCC 1.7666</strain>
    </source>
</reference>
<dbReference type="InterPro" id="IPR006054">
    <property type="entry name" value="DnaQ"/>
</dbReference>
<keyword evidence="4 20" id="KW-0808">Transferase</keyword>
<evidence type="ECO:0000313" key="22">
    <source>
        <dbReference type="EMBL" id="SCY44443.1"/>
    </source>
</evidence>
<feature type="domain" description="Exonuclease" evidence="21">
    <location>
        <begin position="3"/>
        <end position="173"/>
    </location>
</feature>
<evidence type="ECO:0000256" key="10">
    <source>
        <dbReference type="ARBA" id="ARBA00022839"/>
    </source>
</evidence>
<evidence type="ECO:0000256" key="4">
    <source>
        <dbReference type="ARBA" id="ARBA00022679"/>
    </source>
</evidence>
<keyword evidence="12 20" id="KW-0239">DNA-directed DNA polymerase</keyword>
<dbReference type="GO" id="GO:0003677">
    <property type="term" value="F:DNA binding"/>
    <property type="evidence" value="ECO:0007669"/>
    <property type="project" value="InterPro"/>
</dbReference>
<feature type="binding site" evidence="19">
    <location>
        <position position="10"/>
    </location>
    <ligand>
        <name>a divalent metal cation</name>
        <dbReference type="ChEBI" id="CHEBI:60240"/>
        <label>1</label>
        <note>catalytic</note>
    </ligand>
</feature>
<evidence type="ECO:0000256" key="16">
    <source>
        <dbReference type="ARBA" id="ARBA00049244"/>
    </source>
</evidence>
<evidence type="ECO:0000313" key="23">
    <source>
        <dbReference type="Proteomes" id="UP000199569"/>
    </source>
</evidence>
<evidence type="ECO:0000256" key="2">
    <source>
        <dbReference type="ARBA" id="ARBA00012417"/>
    </source>
</evidence>
<gene>
    <name evidence="20" type="primary">dnaQ</name>
    <name evidence="22" type="ORF">SAMN02927923_01317</name>
</gene>
<keyword evidence="10 20" id="KW-0269">Exonuclease</keyword>
<evidence type="ECO:0000256" key="20">
    <source>
        <dbReference type="RuleBase" id="RU364087"/>
    </source>
</evidence>
<dbReference type="EC" id="2.7.7.7" evidence="2 20"/>
<keyword evidence="7 20" id="KW-0540">Nuclease</keyword>
<evidence type="ECO:0000256" key="13">
    <source>
        <dbReference type="ARBA" id="ARBA00023211"/>
    </source>
</evidence>
<comment type="cofactor">
    <cofactor evidence="19">
        <name>Mg(2+)</name>
        <dbReference type="ChEBI" id="CHEBI:18420"/>
    </cofactor>
    <cofactor evidence="19">
        <name>Mn(2+)</name>
        <dbReference type="ChEBI" id="CHEBI:29035"/>
    </cofactor>
    <text evidence="19">Binds 2 divalent metal cations. Magnesium or manganese.</text>
</comment>